<organism evidence="2 3">
    <name type="scientific">Trichuris muris</name>
    <name type="common">Mouse whipworm</name>
    <dbReference type="NCBI Taxonomy" id="70415"/>
    <lineage>
        <taxon>Eukaryota</taxon>
        <taxon>Metazoa</taxon>
        <taxon>Ecdysozoa</taxon>
        <taxon>Nematoda</taxon>
        <taxon>Enoplea</taxon>
        <taxon>Dorylaimia</taxon>
        <taxon>Trichinellida</taxon>
        <taxon>Trichuridae</taxon>
        <taxon>Trichuris</taxon>
    </lineage>
</organism>
<dbReference type="CDD" id="cd00304">
    <property type="entry name" value="RT_like"/>
    <property type="match status" value="1"/>
</dbReference>
<dbReference type="Proteomes" id="UP000046395">
    <property type="component" value="Unassembled WGS sequence"/>
</dbReference>
<protein>
    <submittedName>
        <fullName evidence="3">Reverse transcriptase domain-containing protein</fullName>
    </submittedName>
</protein>
<name>A0A5S6R5A3_TRIMR</name>
<dbReference type="STRING" id="70415.A0A5S6R5A3"/>
<proteinExistence type="predicted"/>
<dbReference type="PROSITE" id="PS50878">
    <property type="entry name" value="RT_POL"/>
    <property type="match status" value="1"/>
</dbReference>
<accession>A0A5S6R5A3</accession>
<dbReference type="InterPro" id="IPR058912">
    <property type="entry name" value="HTH_animal"/>
</dbReference>
<dbReference type="Pfam" id="PF26215">
    <property type="entry name" value="HTH_animal"/>
    <property type="match status" value="1"/>
</dbReference>
<sequence length="667" mass="77257">MWIKRLWPTSSSGPHYSIKSVFSILVPVYVIQQARNLEVTCFKLTNLKCKLSFLVACRDTGLLPNFLRLKWEYIRNSNVARVLWNAGVLLLRLTIRDHRRNIAVLTSQIGLLVQNLRSLGERHMNVLHEHISLLQYATYCNKMTTLEKKFTDLICERNWCFVNSHRRTTPQKEAVVNLSGLPLSDMETSLLQKGLNFVPTPRSVKYLNIISDIEDSLQKVEGNVAVEFKGALANLLTEHVYRPRNNLTYRERRTLKELKARDDIVITKADKGNVTVVLAKDEYVNKVNRLLSEDSYQAIDGDPTELCRSSLLQLLTSFIEETKDDDLQKIARWLRFSNEVISPELYCLPKIHKPEVPFRPVVSSTNSVTSKLARFLSKVIQPLTGQRSSHVANSIHFRTDLKRVNLEADDIMVSYDVKDLFTSIPVEHTLQLTLNLLEHDVNLTNRTKLNPFHLIQLIKFCLTDGNYFHFQRRFFRQSKGVPMGSPLSPVFAEIFMENLEDNAFSTVNLQYQPKFFKRYVDDIFVLIKKGNEEKFLKHLNSLFRNVIIFTMEKEKGNMLPFLDVQIMRRNNSLKTTVYRKPTDSGLFLNYTSHHPKSVFFGIVNGMVKRALELCDEEFLHHELKHIERVLCQNGYPRNLVRSANLDLLRLLLAPLLLLIITTVWGKR</sequence>
<evidence type="ECO:0000313" key="3">
    <source>
        <dbReference type="WBParaSite" id="TMUE_3000014781.1"/>
    </source>
</evidence>
<dbReference type="PANTHER" id="PTHR21301">
    <property type="entry name" value="REVERSE TRANSCRIPTASE"/>
    <property type="match status" value="1"/>
</dbReference>
<dbReference type="InterPro" id="IPR000477">
    <property type="entry name" value="RT_dom"/>
</dbReference>
<dbReference type="WBParaSite" id="TMUE_3000014781.1">
    <property type="protein sequence ID" value="TMUE_3000014781.1"/>
    <property type="gene ID" value="WBGene00293356"/>
</dbReference>
<reference evidence="3" key="1">
    <citation type="submission" date="2019-12" db="UniProtKB">
        <authorList>
            <consortium name="WormBaseParasite"/>
        </authorList>
    </citation>
    <scope>IDENTIFICATION</scope>
</reference>
<evidence type="ECO:0000259" key="1">
    <source>
        <dbReference type="PROSITE" id="PS50878"/>
    </source>
</evidence>
<evidence type="ECO:0000313" key="2">
    <source>
        <dbReference type="Proteomes" id="UP000046395"/>
    </source>
</evidence>
<feature type="domain" description="Reverse transcriptase" evidence="1">
    <location>
        <begin position="329"/>
        <end position="604"/>
    </location>
</feature>
<dbReference type="PANTHER" id="PTHR21301:SF10">
    <property type="entry name" value="REVERSE TRANSCRIPTASE DOMAIN-CONTAINING PROTEIN"/>
    <property type="match status" value="1"/>
</dbReference>
<dbReference type="Pfam" id="PF00078">
    <property type="entry name" value="RVT_1"/>
    <property type="match status" value="1"/>
</dbReference>
<keyword evidence="2" id="KW-1185">Reference proteome</keyword>
<dbReference type="AlphaFoldDB" id="A0A5S6R5A3"/>